<proteinExistence type="predicted"/>
<evidence type="ECO:0000313" key="1">
    <source>
        <dbReference type="EMBL" id="CAN80595.1"/>
    </source>
</evidence>
<dbReference type="AlphaFoldDB" id="A5AYY9"/>
<accession>A5AYY9</accession>
<reference evidence="1" key="1">
    <citation type="journal article" date="2007" name="PLoS ONE">
        <title>The first genome sequence of an elite grapevine cultivar (Pinot noir Vitis vinifera L.): coping with a highly heterozygous genome.</title>
        <authorList>
            <person name="Velasco R."/>
            <person name="Zharkikh A."/>
            <person name="Troggio M."/>
            <person name="Cartwright D.A."/>
            <person name="Cestaro A."/>
            <person name="Pruss D."/>
            <person name="Pindo M."/>
            <person name="FitzGerald L.M."/>
            <person name="Vezzulli S."/>
            <person name="Reid J."/>
            <person name="Malacarne G."/>
            <person name="Iliev D."/>
            <person name="Coppola G."/>
            <person name="Wardell B."/>
            <person name="Micheletti D."/>
            <person name="Macalma T."/>
            <person name="Facci M."/>
            <person name="Mitchell J.T."/>
            <person name="Perazzolli M."/>
            <person name="Eldredge G."/>
            <person name="Gatto P."/>
            <person name="Oyzerski R."/>
            <person name="Moretto M."/>
            <person name="Gutin N."/>
            <person name="Stefanini M."/>
            <person name="Chen Y."/>
            <person name="Segala C."/>
            <person name="Davenport C."/>
            <person name="Dematte L."/>
            <person name="Mraz A."/>
            <person name="Battilana J."/>
            <person name="Stormo K."/>
            <person name="Costa F."/>
            <person name="Tao Q."/>
            <person name="Si-Ammour A."/>
            <person name="Harkins T."/>
            <person name="Lackey A."/>
            <person name="Perbost C."/>
            <person name="Taillon B."/>
            <person name="Stella A."/>
            <person name="Solovyev V."/>
            <person name="Fawcett J.A."/>
            <person name="Sterck L."/>
            <person name="Vandepoele K."/>
            <person name="Grando S.M."/>
            <person name="Toppo S."/>
            <person name="Moser C."/>
            <person name="Lanchbury J."/>
            <person name="Bogden R."/>
            <person name="Skolnick M."/>
            <person name="Sgaramella V."/>
            <person name="Bhatnagar S.K."/>
            <person name="Fontana P."/>
            <person name="Gutin A."/>
            <person name="Van de Peer Y."/>
            <person name="Salamini F."/>
            <person name="Viola R."/>
        </authorList>
    </citation>
    <scope>NUCLEOTIDE SEQUENCE</scope>
</reference>
<name>A5AYY9_VITVI</name>
<protein>
    <submittedName>
        <fullName evidence="1">Uncharacterized protein</fullName>
    </submittedName>
</protein>
<sequence length="272" mass="31466">MSFDGLRRCFRKSFRSLERRKDFTEEGDFRNPFRSCEMAVQCCKVALVCQRVVSQLRNSYFGFARLSSNGHNFFVSTPNRTPYNISAHGVRDRLQTAITSFFQLQIAYRLKHWTPDFLIFETRYGIHEMNFRKYFKMCPMGGAAATSLFMVCTLKDFKAWRFRNHFTAAKWHSCAKGWFRSCETPFEMASRLRNGGFQGVEVPQPFRSCETDVLACEMALVCQGVSSQLRKFSQRRIGGCETISQREAIFATVLFRLRNLTDHAISSLLSSS</sequence>
<gene>
    <name evidence="1" type="ORF">VITISV_043569</name>
</gene>
<organism evidence="1">
    <name type="scientific">Vitis vinifera</name>
    <name type="common">Grape</name>
    <dbReference type="NCBI Taxonomy" id="29760"/>
    <lineage>
        <taxon>Eukaryota</taxon>
        <taxon>Viridiplantae</taxon>
        <taxon>Streptophyta</taxon>
        <taxon>Embryophyta</taxon>
        <taxon>Tracheophyta</taxon>
        <taxon>Spermatophyta</taxon>
        <taxon>Magnoliopsida</taxon>
        <taxon>eudicotyledons</taxon>
        <taxon>Gunneridae</taxon>
        <taxon>Pentapetalae</taxon>
        <taxon>rosids</taxon>
        <taxon>Vitales</taxon>
        <taxon>Vitaceae</taxon>
        <taxon>Viteae</taxon>
        <taxon>Vitis</taxon>
    </lineage>
</organism>
<dbReference type="EMBL" id="AM440729">
    <property type="protein sequence ID" value="CAN80595.1"/>
    <property type="molecule type" value="Genomic_DNA"/>
</dbReference>